<dbReference type="InterPro" id="IPR019819">
    <property type="entry name" value="Carboxylesterase_B_CS"/>
</dbReference>
<proteinExistence type="predicted"/>
<evidence type="ECO:0000313" key="2">
    <source>
        <dbReference type="EMBL" id="CAF1073252.1"/>
    </source>
</evidence>
<name>A0A814M4X2_9BILA</name>
<dbReference type="InterPro" id="IPR029058">
    <property type="entry name" value="AB_hydrolase_fold"/>
</dbReference>
<comment type="caution">
    <text evidence="2">The sequence shown here is derived from an EMBL/GenBank/DDBJ whole genome shotgun (WGS) entry which is preliminary data.</text>
</comment>
<organism evidence="2 3">
    <name type="scientific">Adineta steineri</name>
    <dbReference type="NCBI Taxonomy" id="433720"/>
    <lineage>
        <taxon>Eukaryota</taxon>
        <taxon>Metazoa</taxon>
        <taxon>Spiralia</taxon>
        <taxon>Gnathifera</taxon>
        <taxon>Rotifera</taxon>
        <taxon>Eurotatoria</taxon>
        <taxon>Bdelloidea</taxon>
        <taxon>Adinetida</taxon>
        <taxon>Adinetidae</taxon>
        <taxon>Adineta</taxon>
    </lineage>
</organism>
<accession>A0A814M4X2</accession>
<evidence type="ECO:0000313" key="3">
    <source>
        <dbReference type="Proteomes" id="UP000663845"/>
    </source>
</evidence>
<dbReference type="Gene3D" id="3.40.50.1820">
    <property type="entry name" value="alpha/beta hydrolase"/>
    <property type="match status" value="1"/>
</dbReference>
<protein>
    <recommendedName>
        <fullName evidence="1">Carboxylesterase type B domain-containing protein</fullName>
    </recommendedName>
</protein>
<gene>
    <name evidence="2" type="ORF">JYZ213_LOCUS19881</name>
</gene>
<dbReference type="SUPFAM" id="SSF53474">
    <property type="entry name" value="alpha/beta-Hydrolases"/>
    <property type="match status" value="1"/>
</dbReference>
<dbReference type="InterPro" id="IPR002018">
    <property type="entry name" value="CarbesteraseB"/>
</dbReference>
<evidence type="ECO:0000259" key="1">
    <source>
        <dbReference type="Pfam" id="PF00135"/>
    </source>
</evidence>
<dbReference type="Pfam" id="PF00135">
    <property type="entry name" value="COesterase"/>
    <property type="match status" value="1"/>
</dbReference>
<dbReference type="PANTHER" id="PTHR45570">
    <property type="entry name" value="CARBOXYLIC ESTER HYDROLASE"/>
    <property type="match status" value="1"/>
</dbReference>
<dbReference type="Proteomes" id="UP000663845">
    <property type="component" value="Unassembled WGS sequence"/>
</dbReference>
<dbReference type="PROSITE" id="PS00941">
    <property type="entry name" value="CARBOXYLESTERASE_B_2"/>
    <property type="match status" value="1"/>
</dbReference>
<dbReference type="AlphaFoldDB" id="A0A814M4X2"/>
<feature type="domain" description="Carboxylesterase type B" evidence="1">
    <location>
        <begin position="17"/>
        <end position="295"/>
    </location>
</feature>
<reference evidence="2" key="1">
    <citation type="submission" date="2021-02" db="EMBL/GenBank/DDBJ databases">
        <authorList>
            <person name="Nowell W R."/>
        </authorList>
    </citation>
    <scope>NUCLEOTIDE SEQUENCE</scope>
</reference>
<sequence length="296" mass="33002">MVFHLLNHLLINYEKNTFRWNPPIPITEWSPKVINATTRAPACPQPPCNPASPSCPPYFSEDCLYLNIFTPLSTQQSHTSPLPVMIFIPGGEFQYLDASLPSYNSEHLVNTTNVIVVFIQYRLGVLGFFATGTGPNDLKGNYGILDQRLALAWIKANIDVFEGDPNQITLFGESAGAQSAALHYLTSDMQSFFQQAIIQSSPMAIPFRTYEEYLTPGILLAEQLHCNYNDIACFRAASVNNITTAQKIVNTKITSLEVLLFFEPWVPVIDNALVHGQLYETVRNVSFPLKPLITGD</sequence>
<dbReference type="EMBL" id="CAJNOG010000205">
    <property type="protein sequence ID" value="CAF1073252.1"/>
    <property type="molecule type" value="Genomic_DNA"/>
</dbReference>